<name>A0ABY8QK81_9RHOB</name>
<feature type="domain" description="Hedgehog/Intein (Hint)" evidence="1">
    <location>
        <begin position="71"/>
        <end position="216"/>
    </location>
</feature>
<proteinExistence type="predicted"/>
<evidence type="ECO:0000313" key="2">
    <source>
        <dbReference type="EMBL" id="WGW04227.1"/>
    </source>
</evidence>
<organism evidence="2 3">
    <name type="scientific">Tropicibacter oceani</name>
    <dbReference type="NCBI Taxonomy" id="3058420"/>
    <lineage>
        <taxon>Bacteria</taxon>
        <taxon>Pseudomonadati</taxon>
        <taxon>Pseudomonadota</taxon>
        <taxon>Alphaproteobacteria</taxon>
        <taxon>Rhodobacterales</taxon>
        <taxon>Roseobacteraceae</taxon>
        <taxon>Tropicibacter</taxon>
    </lineage>
</organism>
<reference evidence="2 3" key="1">
    <citation type="submission" date="2023-05" db="EMBL/GenBank/DDBJ databases">
        <title>YMD87, complete Genome.</title>
        <authorList>
            <person name="Zhang J."/>
            <person name="Xu X."/>
        </authorList>
    </citation>
    <scope>NUCLEOTIDE SEQUENCE [LARGE SCALE GENOMIC DNA]</scope>
    <source>
        <strain evidence="2 3">YMD87</strain>
    </source>
</reference>
<protein>
    <submittedName>
        <fullName evidence="2">Hint domain-containing protein</fullName>
    </submittedName>
</protein>
<gene>
    <name evidence="2" type="ORF">QF118_01440</name>
</gene>
<sequence>MTSLRHNISPAAAAYSMPVPADRVPSLENQPRRNVALMRKYEAAALLPDLTISFKSHVAPATPLFEETSSAFARGTLIPTVRGPVAIEDLLPGDYVETAGGAEPVMWIGSTSYVPSCADQSTSLTSLTRVTSGSYGLGRPDFDLLVGPAARMVVRHPKLATLLGQDSVLAPVMDYADGDRLFTVTPAGTVQMYHLMMRRHTTLMIGGIEMETYHPGKSVGQALGQNLRALFLSMFPNISQLEDFGQVSMTRTSRDVIDNLIDC</sequence>
<evidence type="ECO:0000259" key="1">
    <source>
        <dbReference type="Pfam" id="PF13403"/>
    </source>
</evidence>
<keyword evidence="3" id="KW-1185">Reference proteome</keyword>
<dbReference type="EMBL" id="CP124616">
    <property type="protein sequence ID" value="WGW04227.1"/>
    <property type="molecule type" value="Genomic_DNA"/>
</dbReference>
<dbReference type="InterPro" id="IPR036844">
    <property type="entry name" value="Hint_dom_sf"/>
</dbReference>
<dbReference type="RefSeq" id="WP_282300858.1">
    <property type="nucleotide sequence ID" value="NZ_CP124616.1"/>
</dbReference>
<evidence type="ECO:0000313" key="3">
    <source>
        <dbReference type="Proteomes" id="UP001241605"/>
    </source>
</evidence>
<dbReference type="Pfam" id="PF13403">
    <property type="entry name" value="Hint_2"/>
    <property type="match status" value="1"/>
</dbReference>
<dbReference type="Proteomes" id="UP001241605">
    <property type="component" value="Chromosome"/>
</dbReference>
<dbReference type="SUPFAM" id="SSF51294">
    <property type="entry name" value="Hedgehog/intein (Hint) domain"/>
    <property type="match status" value="1"/>
</dbReference>
<accession>A0ABY8QK81</accession>
<dbReference type="InterPro" id="IPR028992">
    <property type="entry name" value="Hedgehog/Intein_dom"/>
</dbReference>